<name>Q2SE27_HAHCH</name>
<evidence type="ECO:0000313" key="6">
    <source>
        <dbReference type="EMBL" id="ABC31097.1"/>
    </source>
</evidence>
<dbReference type="EMBL" id="CP000155">
    <property type="protein sequence ID" value="ABC31097.1"/>
    <property type="molecule type" value="Genomic_DNA"/>
</dbReference>
<keyword evidence="1" id="KW-0805">Transcription regulation</keyword>
<proteinExistence type="predicted"/>
<dbReference type="OrthoDB" id="9816011at2"/>
<dbReference type="GO" id="GO:0003700">
    <property type="term" value="F:DNA-binding transcription factor activity"/>
    <property type="evidence" value="ECO:0007669"/>
    <property type="project" value="InterPro"/>
</dbReference>
<dbReference type="HOGENOM" id="CLU_000445_88_3_6"/>
<protein>
    <recommendedName>
        <fullName evidence="5">HTH araC/xylS-type domain-containing protein</fullName>
    </recommendedName>
</protein>
<dbReference type="InterPro" id="IPR018060">
    <property type="entry name" value="HTH_AraC"/>
</dbReference>
<feature type="domain" description="HTH araC/xylS-type" evidence="5">
    <location>
        <begin position="184"/>
        <end position="282"/>
    </location>
</feature>
<dbReference type="RefSeq" id="WP_011398164.1">
    <property type="nucleotide sequence ID" value="NC_007645.1"/>
</dbReference>
<dbReference type="InterPro" id="IPR009057">
    <property type="entry name" value="Homeodomain-like_sf"/>
</dbReference>
<dbReference type="Gene3D" id="1.10.10.60">
    <property type="entry name" value="Homeodomain-like"/>
    <property type="match status" value="2"/>
</dbReference>
<dbReference type="eggNOG" id="COG1917">
    <property type="taxonomic scope" value="Bacteria"/>
</dbReference>
<evidence type="ECO:0000256" key="4">
    <source>
        <dbReference type="ARBA" id="ARBA00023163"/>
    </source>
</evidence>
<dbReference type="PANTHER" id="PTHR43280">
    <property type="entry name" value="ARAC-FAMILY TRANSCRIPTIONAL REGULATOR"/>
    <property type="match status" value="1"/>
</dbReference>
<dbReference type="Pfam" id="PF12833">
    <property type="entry name" value="HTH_18"/>
    <property type="match status" value="1"/>
</dbReference>
<gene>
    <name evidence="6" type="ordered locus">HCH_04392</name>
</gene>
<dbReference type="CDD" id="cd06976">
    <property type="entry name" value="cupin_MtlR-like_N"/>
    <property type="match status" value="1"/>
</dbReference>
<sequence>MKALYEKVRYPEDASWRFFLRQLDELPFQWHYHPEYELTYTLNSAGQRYVGDHVDRYESGDLVLIGPNLPHSWRSSQRPDEDKPHTVYVLWFNQQWVDRLLENFPEYGDVGDILKQSRRGLTFSPTDHASVERLFTALPTQGPKERLLTLLSLLGGLAQIPHTPLASANFCTGTTSRREQDILDGILDCAHLAFADKLTIEDMARRHNMSVSKFSRFFSKHMNQSFNQYLTQIRLGQACSKLINTAAPIALIAEQTGFNNLSNFNRLFKKHKGVTPQGFRKRFTAAGQ</sequence>
<dbReference type="InterPro" id="IPR014710">
    <property type="entry name" value="RmlC-like_jellyroll"/>
</dbReference>
<evidence type="ECO:0000313" key="7">
    <source>
        <dbReference type="Proteomes" id="UP000000238"/>
    </source>
</evidence>
<dbReference type="SMART" id="SM00342">
    <property type="entry name" value="HTH_ARAC"/>
    <property type="match status" value="1"/>
</dbReference>
<dbReference type="InterPro" id="IPR020449">
    <property type="entry name" value="Tscrpt_reg_AraC-type_HTH"/>
</dbReference>
<organism evidence="6 7">
    <name type="scientific">Hahella chejuensis (strain KCTC 2396)</name>
    <dbReference type="NCBI Taxonomy" id="349521"/>
    <lineage>
        <taxon>Bacteria</taxon>
        <taxon>Pseudomonadati</taxon>
        <taxon>Pseudomonadota</taxon>
        <taxon>Gammaproteobacteria</taxon>
        <taxon>Oceanospirillales</taxon>
        <taxon>Hahellaceae</taxon>
        <taxon>Hahella</taxon>
    </lineage>
</organism>
<evidence type="ECO:0000256" key="2">
    <source>
        <dbReference type="ARBA" id="ARBA00023125"/>
    </source>
</evidence>
<dbReference type="PROSITE" id="PS01124">
    <property type="entry name" value="HTH_ARAC_FAMILY_2"/>
    <property type="match status" value="1"/>
</dbReference>
<dbReference type="InterPro" id="IPR003313">
    <property type="entry name" value="AraC-bd"/>
</dbReference>
<dbReference type="Proteomes" id="UP000000238">
    <property type="component" value="Chromosome"/>
</dbReference>
<keyword evidence="7" id="KW-1185">Reference proteome</keyword>
<dbReference type="SUPFAM" id="SSF51215">
    <property type="entry name" value="Regulatory protein AraC"/>
    <property type="match status" value="1"/>
</dbReference>
<dbReference type="eggNOG" id="COG4977">
    <property type="taxonomic scope" value="Bacteria"/>
</dbReference>
<keyword evidence="2" id="KW-0238">DNA-binding</keyword>
<keyword evidence="3" id="KW-0010">Activator</keyword>
<dbReference type="InterPro" id="IPR037923">
    <property type="entry name" value="HTH-like"/>
</dbReference>
<dbReference type="Gene3D" id="2.60.120.10">
    <property type="entry name" value="Jelly Rolls"/>
    <property type="match status" value="1"/>
</dbReference>
<dbReference type="AlphaFoldDB" id="Q2SE27"/>
<dbReference type="PANTHER" id="PTHR43280:SF27">
    <property type="entry name" value="TRANSCRIPTIONAL REGULATOR MTLR"/>
    <property type="match status" value="1"/>
</dbReference>
<evidence type="ECO:0000256" key="1">
    <source>
        <dbReference type="ARBA" id="ARBA00023015"/>
    </source>
</evidence>
<evidence type="ECO:0000256" key="3">
    <source>
        <dbReference type="ARBA" id="ARBA00023159"/>
    </source>
</evidence>
<dbReference type="Pfam" id="PF02311">
    <property type="entry name" value="AraC_binding"/>
    <property type="match status" value="1"/>
</dbReference>
<reference evidence="6 7" key="1">
    <citation type="journal article" date="2005" name="Nucleic Acids Res.">
        <title>Genomic blueprint of Hahella chejuensis, a marine microbe producing an algicidal agent.</title>
        <authorList>
            <person name="Jeong H."/>
            <person name="Yim J.H."/>
            <person name="Lee C."/>
            <person name="Choi S.-H."/>
            <person name="Park Y.K."/>
            <person name="Yoon S.H."/>
            <person name="Hur C.-G."/>
            <person name="Kang H.-Y."/>
            <person name="Kim D."/>
            <person name="Lee H.H."/>
            <person name="Park K.H."/>
            <person name="Park S.-H."/>
            <person name="Park H.-S."/>
            <person name="Lee H.K."/>
            <person name="Oh T.K."/>
            <person name="Kim J.F."/>
        </authorList>
    </citation>
    <scope>NUCLEOTIDE SEQUENCE [LARGE SCALE GENOMIC DNA]</scope>
    <source>
        <strain evidence="6 7">KCTC 2396</strain>
    </source>
</reference>
<dbReference type="KEGG" id="hch:HCH_04392"/>
<dbReference type="SUPFAM" id="SSF46689">
    <property type="entry name" value="Homeodomain-like"/>
    <property type="match status" value="2"/>
</dbReference>
<keyword evidence="4" id="KW-0804">Transcription</keyword>
<evidence type="ECO:0000259" key="5">
    <source>
        <dbReference type="PROSITE" id="PS01124"/>
    </source>
</evidence>
<dbReference type="STRING" id="349521.HCH_04392"/>
<dbReference type="GO" id="GO:0043565">
    <property type="term" value="F:sequence-specific DNA binding"/>
    <property type="evidence" value="ECO:0007669"/>
    <property type="project" value="InterPro"/>
</dbReference>
<dbReference type="PRINTS" id="PR00032">
    <property type="entry name" value="HTHARAC"/>
</dbReference>
<accession>Q2SE27</accession>